<proteinExistence type="predicted"/>
<sequence>MSRQPTFTPGDRVHLKGDPRPTRTKQVWEILTPVPGGSYRIHKVGRPVNIYTTMHAAPNNLTPIKESTNT</sequence>
<dbReference type="AlphaFoldDB" id="A0A931GE91"/>
<dbReference type="EMBL" id="JADOTZ010000001">
    <property type="protein sequence ID" value="MBG6083267.1"/>
    <property type="molecule type" value="Genomic_DNA"/>
</dbReference>
<evidence type="ECO:0000313" key="2">
    <source>
        <dbReference type="EMBL" id="MBG6083267.1"/>
    </source>
</evidence>
<gene>
    <name evidence="2" type="ORF">IW252_000034</name>
</gene>
<reference evidence="2" key="1">
    <citation type="submission" date="2020-11" db="EMBL/GenBank/DDBJ databases">
        <title>Sequencing the genomes of 1000 actinobacteria strains.</title>
        <authorList>
            <person name="Klenk H.-P."/>
        </authorList>
    </citation>
    <scope>NUCLEOTIDE SEQUENCE</scope>
    <source>
        <strain evidence="2">DSM 26152</strain>
    </source>
</reference>
<accession>A0A931GE91</accession>
<protein>
    <submittedName>
        <fullName evidence="2">Uncharacterized protein</fullName>
    </submittedName>
</protein>
<name>A0A931GE91_9MICC</name>
<dbReference type="Proteomes" id="UP000625033">
    <property type="component" value="Unassembled WGS sequence"/>
</dbReference>
<comment type="caution">
    <text evidence="2">The sequence shown here is derived from an EMBL/GenBank/DDBJ whole genome shotgun (WGS) entry which is preliminary data.</text>
</comment>
<evidence type="ECO:0000256" key="1">
    <source>
        <dbReference type="SAM" id="MobiDB-lite"/>
    </source>
</evidence>
<keyword evidence="3" id="KW-1185">Reference proteome</keyword>
<evidence type="ECO:0000313" key="3">
    <source>
        <dbReference type="Proteomes" id="UP000625033"/>
    </source>
</evidence>
<dbReference type="RefSeq" id="WP_196834726.1">
    <property type="nucleotide sequence ID" value="NZ_JADOTZ010000001.1"/>
</dbReference>
<feature type="region of interest" description="Disordered" evidence="1">
    <location>
        <begin position="1"/>
        <end position="22"/>
    </location>
</feature>
<feature type="compositionally biased region" description="Basic and acidic residues" evidence="1">
    <location>
        <begin position="11"/>
        <end position="21"/>
    </location>
</feature>
<organism evidence="2 3">
    <name type="scientific">Zhihengliuella flava</name>
    <dbReference type="NCBI Taxonomy" id="1285193"/>
    <lineage>
        <taxon>Bacteria</taxon>
        <taxon>Bacillati</taxon>
        <taxon>Actinomycetota</taxon>
        <taxon>Actinomycetes</taxon>
        <taxon>Micrococcales</taxon>
        <taxon>Micrococcaceae</taxon>
        <taxon>Zhihengliuella</taxon>
    </lineage>
</organism>